<dbReference type="Proteomes" id="UP000030143">
    <property type="component" value="Unassembled WGS sequence"/>
</dbReference>
<sequence length="193" mass="20621">MIAPRFEDAALGVLDEVLDADALAARTEDNTVAPVGSIAVDVSEFEETWGCECLWDWGCLQPADIAEVIEAVEEAADAVVDGSVDPDKVDVEETEVVLVGNTPMTPAVVNESVSSSPSSGQTPVVHGSVGQHPRKLPAEQTYHCAVPVQVLRSRGTRGPSDLKDSVSNTILKYQVSFTESETTQSDRKTQHLC</sequence>
<feature type="region of interest" description="Disordered" evidence="1">
    <location>
        <begin position="110"/>
        <end position="132"/>
    </location>
</feature>
<name>A0A0A2L704_PENEN</name>
<dbReference type="OrthoDB" id="4369839at2759"/>
<evidence type="ECO:0000313" key="2">
    <source>
        <dbReference type="EMBL" id="KGO61519.1"/>
    </source>
</evidence>
<organism evidence="2 3">
    <name type="scientific">Penicillium expansum</name>
    <name type="common">Blue mold rot fungus</name>
    <dbReference type="NCBI Taxonomy" id="27334"/>
    <lineage>
        <taxon>Eukaryota</taxon>
        <taxon>Fungi</taxon>
        <taxon>Dikarya</taxon>
        <taxon>Ascomycota</taxon>
        <taxon>Pezizomycotina</taxon>
        <taxon>Eurotiomycetes</taxon>
        <taxon>Eurotiomycetidae</taxon>
        <taxon>Eurotiales</taxon>
        <taxon>Aspergillaceae</taxon>
        <taxon>Penicillium</taxon>
    </lineage>
</organism>
<dbReference type="EMBL" id="JQFZ01000034">
    <property type="protein sequence ID" value="KGO61519.1"/>
    <property type="molecule type" value="Genomic_DNA"/>
</dbReference>
<comment type="caution">
    <text evidence="2">The sequence shown here is derived from an EMBL/GenBank/DDBJ whole genome shotgun (WGS) entry which is preliminary data.</text>
</comment>
<evidence type="ECO:0000256" key="1">
    <source>
        <dbReference type="SAM" id="MobiDB-lite"/>
    </source>
</evidence>
<keyword evidence="3" id="KW-1185">Reference proteome</keyword>
<evidence type="ECO:0000313" key="3">
    <source>
        <dbReference type="Proteomes" id="UP000030143"/>
    </source>
</evidence>
<dbReference type="RefSeq" id="XP_016602311.1">
    <property type="nucleotide sequence ID" value="XM_016745864.1"/>
</dbReference>
<dbReference type="PhylomeDB" id="A0A0A2L704"/>
<gene>
    <name evidence="2" type="ORF">PEX2_085940</name>
</gene>
<reference evidence="2 3" key="1">
    <citation type="journal article" date="2015" name="Mol. Plant Microbe Interact.">
        <title>Genome, transcriptome, and functional analyses of Penicillium expansum provide new insights into secondary metabolism and pathogenicity.</title>
        <authorList>
            <person name="Ballester A.R."/>
            <person name="Marcet-Houben M."/>
            <person name="Levin E."/>
            <person name="Sela N."/>
            <person name="Selma-Lazaro C."/>
            <person name="Carmona L."/>
            <person name="Wisniewski M."/>
            <person name="Droby S."/>
            <person name="Gonzalez-Candelas L."/>
            <person name="Gabaldon T."/>
        </authorList>
    </citation>
    <scope>NUCLEOTIDE SEQUENCE [LARGE SCALE GENOMIC DNA]</scope>
    <source>
        <strain evidence="2 3">MD-8</strain>
    </source>
</reference>
<dbReference type="GeneID" id="27681284"/>
<dbReference type="VEuPathDB" id="FungiDB:PEXP_002360"/>
<proteinExistence type="predicted"/>
<dbReference type="HOGENOM" id="CLU_102638_0_0_1"/>
<accession>A0A0A2L704</accession>
<protein>
    <submittedName>
        <fullName evidence="2">Uncharacterized protein</fullName>
    </submittedName>
</protein>
<feature type="compositionally biased region" description="Low complexity" evidence="1">
    <location>
        <begin position="110"/>
        <end position="125"/>
    </location>
</feature>
<dbReference type="AlphaFoldDB" id="A0A0A2L704"/>